<evidence type="ECO:0000313" key="4">
    <source>
        <dbReference type="EMBL" id="SPU44650.1"/>
    </source>
</evidence>
<dbReference type="EMBL" id="UAQM01000014">
    <property type="protein sequence ID" value="SPU44650.1"/>
    <property type="molecule type" value="Genomic_DNA"/>
</dbReference>
<proteinExistence type="predicted"/>
<dbReference type="Proteomes" id="UP000250358">
    <property type="component" value="Unassembled WGS sequence"/>
</dbReference>
<feature type="domain" description="N-acetyltransferase" evidence="3">
    <location>
        <begin position="6"/>
        <end position="148"/>
    </location>
</feature>
<organism evidence="4 5">
    <name type="scientific">Brevundimonas diminuta</name>
    <name type="common">Pseudomonas diminuta</name>
    <dbReference type="NCBI Taxonomy" id="293"/>
    <lineage>
        <taxon>Bacteria</taxon>
        <taxon>Pseudomonadati</taxon>
        <taxon>Pseudomonadota</taxon>
        <taxon>Alphaproteobacteria</taxon>
        <taxon>Caulobacterales</taxon>
        <taxon>Caulobacteraceae</taxon>
        <taxon>Brevundimonas</taxon>
    </lineage>
</organism>
<dbReference type="EC" id="2.3.1.-" evidence="4"/>
<gene>
    <name evidence="4" type="primary">yjaB_2</name>
    <name evidence="4" type="ORF">NCTC11165_01859</name>
</gene>
<name>A0A2X1ALK9_BREDI</name>
<accession>A0A2X1ALK9</accession>
<dbReference type="GO" id="GO:0016747">
    <property type="term" value="F:acyltransferase activity, transferring groups other than amino-acyl groups"/>
    <property type="evidence" value="ECO:0007669"/>
    <property type="project" value="InterPro"/>
</dbReference>
<evidence type="ECO:0000259" key="3">
    <source>
        <dbReference type="PROSITE" id="PS51186"/>
    </source>
</evidence>
<reference evidence="4 5" key="1">
    <citation type="submission" date="2018-06" db="EMBL/GenBank/DDBJ databases">
        <authorList>
            <consortium name="Pathogen Informatics"/>
            <person name="Doyle S."/>
        </authorList>
    </citation>
    <scope>NUCLEOTIDE SEQUENCE [LARGE SCALE GENOMIC DNA]</scope>
    <source>
        <strain evidence="4 5">NCTC11165</strain>
    </source>
</reference>
<dbReference type="InterPro" id="IPR000182">
    <property type="entry name" value="GNAT_dom"/>
</dbReference>
<keyword evidence="2 4" id="KW-0012">Acyltransferase</keyword>
<dbReference type="PROSITE" id="PS51186">
    <property type="entry name" value="GNAT"/>
    <property type="match status" value="1"/>
</dbReference>
<dbReference type="Gene3D" id="3.40.630.30">
    <property type="match status" value="1"/>
</dbReference>
<dbReference type="PANTHER" id="PTHR43800">
    <property type="entry name" value="PEPTIDYL-LYSINE N-ACETYLTRANSFERASE YJAB"/>
    <property type="match status" value="1"/>
</dbReference>
<keyword evidence="1 4" id="KW-0808">Transferase</keyword>
<protein>
    <submittedName>
        <fullName evidence="4">Uncharacterized N-acetyltransferase YjaB</fullName>
        <ecNumber evidence="4">2.3.1.-</ecNumber>
    </submittedName>
</protein>
<evidence type="ECO:0000256" key="2">
    <source>
        <dbReference type="ARBA" id="ARBA00023315"/>
    </source>
</evidence>
<sequence length="150" mass="16392">MSHMDTIIRAYSPSTDTASLSDIWLQASILAHAFIGEDRLLEQQGLIESQYLPSAETWVACRGGRPVGFISLIDSFIGGLFVAPDQQGHGIGRALVAHALSLKGTLMLEVYTDNDQAMRFYEALGFQEQSRRATDDSGLPFENAQMLLAA</sequence>
<dbReference type="CDD" id="cd04301">
    <property type="entry name" value="NAT_SF"/>
    <property type="match status" value="1"/>
</dbReference>
<dbReference type="SUPFAM" id="SSF55729">
    <property type="entry name" value="Acyl-CoA N-acyltransferases (Nat)"/>
    <property type="match status" value="1"/>
</dbReference>
<evidence type="ECO:0000313" key="5">
    <source>
        <dbReference type="Proteomes" id="UP000250358"/>
    </source>
</evidence>
<dbReference type="Pfam" id="PF13508">
    <property type="entry name" value="Acetyltransf_7"/>
    <property type="match status" value="1"/>
</dbReference>
<dbReference type="AlphaFoldDB" id="A0A2X1ALK9"/>
<dbReference type="InterPro" id="IPR016181">
    <property type="entry name" value="Acyl_CoA_acyltransferase"/>
</dbReference>
<dbReference type="PANTHER" id="PTHR43800:SF1">
    <property type="entry name" value="PEPTIDYL-LYSINE N-ACETYLTRANSFERASE YJAB"/>
    <property type="match status" value="1"/>
</dbReference>
<evidence type="ECO:0000256" key="1">
    <source>
        <dbReference type="ARBA" id="ARBA00022679"/>
    </source>
</evidence>